<organism evidence="1 2">
    <name type="scientific">Steinernema carpocapsae</name>
    <name type="common">Entomopathogenic nematode</name>
    <dbReference type="NCBI Taxonomy" id="34508"/>
    <lineage>
        <taxon>Eukaryota</taxon>
        <taxon>Metazoa</taxon>
        <taxon>Ecdysozoa</taxon>
        <taxon>Nematoda</taxon>
        <taxon>Chromadorea</taxon>
        <taxon>Rhabditida</taxon>
        <taxon>Tylenchina</taxon>
        <taxon>Panagrolaimomorpha</taxon>
        <taxon>Strongyloidoidea</taxon>
        <taxon>Steinernematidae</taxon>
        <taxon>Steinernema</taxon>
    </lineage>
</organism>
<dbReference type="AlphaFoldDB" id="A0A4U5PHU5"/>
<comment type="caution">
    <text evidence="1">The sequence shown here is derived from an EMBL/GenBank/DDBJ whole genome shotgun (WGS) entry which is preliminary data.</text>
</comment>
<name>A0A4U5PHU5_STECR</name>
<proteinExistence type="predicted"/>
<gene>
    <name evidence="1" type="ORF">L596_010174</name>
</gene>
<protein>
    <submittedName>
        <fullName evidence="1">Uncharacterized protein</fullName>
    </submittedName>
</protein>
<dbReference type="EMBL" id="AZBU02000002">
    <property type="protein sequence ID" value="TKR96110.1"/>
    <property type="molecule type" value="Genomic_DNA"/>
</dbReference>
<sequence>MMNSKAVLRSTSSSPQCRDLLRSTTASVHGPKICSDYSAVHPKSDVGLHSISDRSGHRCRLRGTDTALQFRHRAPLRQRRLPRCSDQGSLRPPEVRPQTPCAAQAAPLPLATTVRRSAPVSLTAPPRPLPRRLRRLDLPLGGYAASTCPLRSWPLLVPILIASDAGRPPNVRPIPEKSEFVCARPIAPQQSLSVINANVRLLSVAKRAAPFS</sequence>
<reference evidence="1 2" key="2">
    <citation type="journal article" date="2019" name="G3 (Bethesda)">
        <title>Hybrid Assembly of the Genome of the Entomopathogenic Nematode Steinernema carpocapsae Identifies the X-Chromosome.</title>
        <authorList>
            <person name="Serra L."/>
            <person name="Macchietto M."/>
            <person name="Macias-Munoz A."/>
            <person name="McGill C.J."/>
            <person name="Rodriguez I.M."/>
            <person name="Rodriguez B."/>
            <person name="Murad R."/>
            <person name="Mortazavi A."/>
        </authorList>
    </citation>
    <scope>NUCLEOTIDE SEQUENCE [LARGE SCALE GENOMIC DNA]</scope>
    <source>
        <strain evidence="1 2">ALL</strain>
    </source>
</reference>
<reference evidence="1 2" key="1">
    <citation type="journal article" date="2015" name="Genome Biol.">
        <title>Comparative genomics of Steinernema reveals deeply conserved gene regulatory networks.</title>
        <authorList>
            <person name="Dillman A.R."/>
            <person name="Macchietto M."/>
            <person name="Porter C.F."/>
            <person name="Rogers A."/>
            <person name="Williams B."/>
            <person name="Antoshechkin I."/>
            <person name="Lee M.M."/>
            <person name="Goodwin Z."/>
            <person name="Lu X."/>
            <person name="Lewis E.E."/>
            <person name="Goodrich-Blair H."/>
            <person name="Stock S.P."/>
            <person name="Adams B.J."/>
            <person name="Sternberg P.W."/>
            <person name="Mortazavi A."/>
        </authorList>
    </citation>
    <scope>NUCLEOTIDE SEQUENCE [LARGE SCALE GENOMIC DNA]</scope>
    <source>
        <strain evidence="1 2">ALL</strain>
    </source>
</reference>
<evidence type="ECO:0000313" key="2">
    <source>
        <dbReference type="Proteomes" id="UP000298663"/>
    </source>
</evidence>
<keyword evidence="2" id="KW-1185">Reference proteome</keyword>
<evidence type="ECO:0000313" key="1">
    <source>
        <dbReference type="EMBL" id="TKR96110.1"/>
    </source>
</evidence>
<accession>A0A4U5PHU5</accession>
<dbReference type="Proteomes" id="UP000298663">
    <property type="component" value="Unassembled WGS sequence"/>
</dbReference>